<protein>
    <submittedName>
        <fullName evidence="1">Histidine phosphatase family protein</fullName>
    </submittedName>
</protein>
<name>A0ABV9E965_9ACTN</name>
<dbReference type="SUPFAM" id="SSF53254">
    <property type="entry name" value="Phosphoglycerate mutase-like"/>
    <property type="match status" value="1"/>
</dbReference>
<reference evidence="2" key="1">
    <citation type="journal article" date="2019" name="Int. J. Syst. Evol. Microbiol.">
        <title>The Global Catalogue of Microorganisms (GCM) 10K type strain sequencing project: providing services to taxonomists for standard genome sequencing and annotation.</title>
        <authorList>
            <consortium name="The Broad Institute Genomics Platform"/>
            <consortium name="The Broad Institute Genome Sequencing Center for Infectious Disease"/>
            <person name="Wu L."/>
            <person name="Ma J."/>
        </authorList>
    </citation>
    <scope>NUCLEOTIDE SEQUENCE [LARGE SCALE GENOMIC DNA]</scope>
    <source>
        <strain evidence="2">CCUG 49560</strain>
    </source>
</reference>
<dbReference type="PANTHER" id="PTHR48100:SF10">
    <property type="entry name" value="2-CARBOXY-D-ARABINITOL-1-PHOSPHATASE-RELATED"/>
    <property type="match status" value="1"/>
</dbReference>
<dbReference type="Gene3D" id="3.40.50.1240">
    <property type="entry name" value="Phosphoglycerate mutase-like"/>
    <property type="match status" value="1"/>
</dbReference>
<dbReference type="InterPro" id="IPR050275">
    <property type="entry name" value="PGM_Phosphatase"/>
</dbReference>
<sequence>MTIRIVLICHGSTEALHRAAFPLDEELDDQGKRQVAARRGSMGDGAGRAVCGPSLRCRQTASGLGLAAEADEGLRDQDAGRWAGRALADVRAEDPDGVRAWLTDPAAAPSGGESLLALIERVAAWLDAPRDPGGGRLVAVTHAAVMRAAVVHALGTRPEMFWSLDVEPLSSVSLTGGNGRWRLRFPQTG</sequence>
<dbReference type="CDD" id="cd07067">
    <property type="entry name" value="HP_PGM_like"/>
    <property type="match status" value="1"/>
</dbReference>
<dbReference type="PANTHER" id="PTHR48100">
    <property type="entry name" value="BROAD-SPECIFICITY PHOSPHATASE YOR283W-RELATED"/>
    <property type="match status" value="1"/>
</dbReference>
<gene>
    <name evidence="1" type="ORF">ACFO8L_08350</name>
</gene>
<keyword evidence="2" id="KW-1185">Reference proteome</keyword>
<organism evidence="1 2">
    <name type="scientific">Sphaerisporangium corydalis</name>
    <dbReference type="NCBI Taxonomy" id="1441875"/>
    <lineage>
        <taxon>Bacteria</taxon>
        <taxon>Bacillati</taxon>
        <taxon>Actinomycetota</taxon>
        <taxon>Actinomycetes</taxon>
        <taxon>Streptosporangiales</taxon>
        <taxon>Streptosporangiaceae</taxon>
        <taxon>Sphaerisporangium</taxon>
    </lineage>
</organism>
<accession>A0ABV9E965</accession>
<evidence type="ECO:0000313" key="1">
    <source>
        <dbReference type="EMBL" id="MFC4586080.1"/>
    </source>
</evidence>
<dbReference type="SMART" id="SM00855">
    <property type="entry name" value="PGAM"/>
    <property type="match status" value="1"/>
</dbReference>
<dbReference type="InterPro" id="IPR029033">
    <property type="entry name" value="His_PPase_superfam"/>
</dbReference>
<dbReference type="Pfam" id="PF00300">
    <property type="entry name" value="His_Phos_1"/>
    <property type="match status" value="1"/>
</dbReference>
<dbReference type="RefSeq" id="WP_262841670.1">
    <property type="nucleotide sequence ID" value="NZ_JANZYP010000006.1"/>
</dbReference>
<comment type="caution">
    <text evidence="1">The sequence shown here is derived from an EMBL/GenBank/DDBJ whole genome shotgun (WGS) entry which is preliminary data.</text>
</comment>
<proteinExistence type="predicted"/>
<dbReference type="Proteomes" id="UP001595891">
    <property type="component" value="Unassembled WGS sequence"/>
</dbReference>
<dbReference type="EMBL" id="JBHSFN010000004">
    <property type="protein sequence ID" value="MFC4586080.1"/>
    <property type="molecule type" value="Genomic_DNA"/>
</dbReference>
<evidence type="ECO:0000313" key="2">
    <source>
        <dbReference type="Proteomes" id="UP001595891"/>
    </source>
</evidence>
<dbReference type="InterPro" id="IPR013078">
    <property type="entry name" value="His_Pase_superF_clade-1"/>
</dbReference>